<comment type="similarity">
    <text evidence="2">Belongs to the plant DMP1 protein family.</text>
</comment>
<evidence type="ECO:0000256" key="1">
    <source>
        <dbReference type="ARBA" id="ARBA00004141"/>
    </source>
</evidence>
<protein>
    <submittedName>
        <fullName evidence="8">Uncharacterized protein</fullName>
    </submittedName>
</protein>
<feature type="transmembrane region" description="Helical" evidence="7">
    <location>
        <begin position="55"/>
        <end position="74"/>
    </location>
</feature>
<dbReference type="EMBL" id="CM017326">
    <property type="protein sequence ID" value="KAE8075894.1"/>
    <property type="molecule type" value="Genomic_DNA"/>
</dbReference>
<accession>A0A5N6RB67</accession>
<dbReference type="InterPro" id="IPR007770">
    <property type="entry name" value="DMP"/>
</dbReference>
<evidence type="ECO:0000256" key="6">
    <source>
        <dbReference type="SAM" id="MobiDB-lite"/>
    </source>
</evidence>
<evidence type="ECO:0000256" key="5">
    <source>
        <dbReference type="ARBA" id="ARBA00023136"/>
    </source>
</evidence>
<evidence type="ECO:0000256" key="4">
    <source>
        <dbReference type="ARBA" id="ARBA00022989"/>
    </source>
</evidence>
<keyword evidence="9" id="KW-1185">Reference proteome</keyword>
<evidence type="ECO:0000256" key="2">
    <source>
        <dbReference type="ARBA" id="ARBA00008707"/>
    </source>
</evidence>
<gene>
    <name evidence="8" type="ORF">FH972_014577</name>
</gene>
<dbReference type="AlphaFoldDB" id="A0A5N6RB67"/>
<organism evidence="8 9">
    <name type="scientific">Carpinus fangiana</name>
    <dbReference type="NCBI Taxonomy" id="176857"/>
    <lineage>
        <taxon>Eukaryota</taxon>
        <taxon>Viridiplantae</taxon>
        <taxon>Streptophyta</taxon>
        <taxon>Embryophyta</taxon>
        <taxon>Tracheophyta</taxon>
        <taxon>Spermatophyta</taxon>
        <taxon>Magnoliopsida</taxon>
        <taxon>eudicotyledons</taxon>
        <taxon>Gunneridae</taxon>
        <taxon>Pentapetalae</taxon>
        <taxon>rosids</taxon>
        <taxon>fabids</taxon>
        <taxon>Fagales</taxon>
        <taxon>Betulaceae</taxon>
        <taxon>Carpinus</taxon>
    </lineage>
</organism>
<keyword evidence="4 7" id="KW-1133">Transmembrane helix</keyword>
<dbReference type="PANTHER" id="PTHR31621:SF6">
    <property type="entry name" value="PROTEIN DMP7"/>
    <property type="match status" value="1"/>
</dbReference>
<evidence type="ECO:0000313" key="8">
    <source>
        <dbReference type="EMBL" id="KAE8075894.1"/>
    </source>
</evidence>
<dbReference type="Proteomes" id="UP000327013">
    <property type="component" value="Chromosome 6"/>
</dbReference>
<proteinExistence type="inferred from homology"/>
<feature type="region of interest" description="Disordered" evidence="6">
    <location>
        <begin position="1"/>
        <end position="22"/>
    </location>
</feature>
<evidence type="ECO:0000313" key="9">
    <source>
        <dbReference type="Proteomes" id="UP000327013"/>
    </source>
</evidence>
<comment type="subcellular location">
    <subcellularLocation>
        <location evidence="1">Membrane</location>
        <topology evidence="1">Multi-pass membrane protein</topology>
    </subcellularLocation>
</comment>
<dbReference type="Pfam" id="PF05078">
    <property type="entry name" value="DUF679"/>
    <property type="match status" value="1"/>
</dbReference>
<name>A0A5N6RB67_9ROSI</name>
<evidence type="ECO:0000256" key="7">
    <source>
        <dbReference type="SAM" id="Phobius"/>
    </source>
</evidence>
<sequence length="124" mass="13515">MPHHNKQVHVSGPSGDSCRDGRGKVRHGLATFRGLWVIDGLPVNAEEAAKYRLRLVDFFHAFMSVLVFAAVALFDQNVVKCFYPTPSGEVCLLGLEWPAACSLLVSLANAMELDSLSLATSWIA</sequence>
<dbReference type="GO" id="GO:0005737">
    <property type="term" value="C:cytoplasm"/>
    <property type="evidence" value="ECO:0007669"/>
    <property type="project" value="UniProtKB-ARBA"/>
</dbReference>
<dbReference type="PANTHER" id="PTHR31621">
    <property type="entry name" value="PROTEIN DMP3"/>
    <property type="match status" value="1"/>
</dbReference>
<dbReference type="GO" id="GO:0016020">
    <property type="term" value="C:membrane"/>
    <property type="evidence" value="ECO:0007669"/>
    <property type="project" value="UniProtKB-SubCell"/>
</dbReference>
<keyword evidence="3 7" id="KW-0812">Transmembrane</keyword>
<keyword evidence="5 7" id="KW-0472">Membrane</keyword>
<dbReference type="OrthoDB" id="525686at2759"/>
<dbReference type="GO" id="GO:0010256">
    <property type="term" value="P:endomembrane system organization"/>
    <property type="evidence" value="ECO:0007669"/>
    <property type="project" value="TreeGrafter"/>
</dbReference>
<reference evidence="8 9" key="1">
    <citation type="submission" date="2019-06" db="EMBL/GenBank/DDBJ databases">
        <title>A chromosomal-level reference genome of Carpinus fangiana (Coryloideae, Betulaceae).</title>
        <authorList>
            <person name="Yang X."/>
            <person name="Wang Z."/>
            <person name="Zhang L."/>
            <person name="Hao G."/>
            <person name="Liu J."/>
            <person name="Yang Y."/>
        </authorList>
    </citation>
    <scope>NUCLEOTIDE SEQUENCE [LARGE SCALE GENOMIC DNA]</scope>
    <source>
        <strain evidence="8">Cfa_2016G</strain>
        <tissue evidence="8">Leaf</tissue>
    </source>
</reference>
<evidence type="ECO:0000256" key="3">
    <source>
        <dbReference type="ARBA" id="ARBA00022692"/>
    </source>
</evidence>